<evidence type="ECO:0000313" key="3">
    <source>
        <dbReference type="Proteomes" id="UP000217790"/>
    </source>
</evidence>
<keyword evidence="3" id="KW-1185">Reference proteome</keyword>
<sequence length="262" mass="29729">MVEPARRSTRLKVPSKRKSLAESSFETKKSLDHDRGSGGEFEGSSRGLKPIQAKRVRAEGESEANDSGNEFEGPTQAKRMQRSSEALKKRQQRDLSLLPTMPLDVLFAICSMLTSPDLINVSRVDANFCRTLTVYNVSFVWKTVRETEGGIEPPQDIPEYRWVDLLFRVSACDVCDTKNARIDWMLRRCICKRCLKPNLVYEPRIAKMFPDVDVEILSLIPHTHSRFTKSHVHDLLIKVGSQPTIEPAVIIGFLISTILWTN</sequence>
<dbReference type="SUPFAM" id="SSF81383">
    <property type="entry name" value="F-box domain"/>
    <property type="match status" value="1"/>
</dbReference>
<organism evidence="2 3">
    <name type="scientific">Armillaria gallica</name>
    <name type="common">Bulbous honey fungus</name>
    <name type="synonym">Armillaria bulbosa</name>
    <dbReference type="NCBI Taxonomy" id="47427"/>
    <lineage>
        <taxon>Eukaryota</taxon>
        <taxon>Fungi</taxon>
        <taxon>Dikarya</taxon>
        <taxon>Basidiomycota</taxon>
        <taxon>Agaricomycotina</taxon>
        <taxon>Agaricomycetes</taxon>
        <taxon>Agaricomycetidae</taxon>
        <taxon>Agaricales</taxon>
        <taxon>Marasmiineae</taxon>
        <taxon>Physalacriaceae</taxon>
        <taxon>Armillaria</taxon>
    </lineage>
</organism>
<dbReference type="OrthoDB" id="2322499at2759"/>
<evidence type="ECO:0000313" key="2">
    <source>
        <dbReference type="EMBL" id="PBL01613.1"/>
    </source>
</evidence>
<feature type="compositionally biased region" description="Basic and acidic residues" evidence="1">
    <location>
        <begin position="25"/>
        <end position="37"/>
    </location>
</feature>
<dbReference type="Proteomes" id="UP000217790">
    <property type="component" value="Unassembled WGS sequence"/>
</dbReference>
<proteinExistence type="predicted"/>
<evidence type="ECO:0008006" key="4">
    <source>
        <dbReference type="Google" id="ProtNLM"/>
    </source>
</evidence>
<protein>
    <recommendedName>
        <fullName evidence="4">F-box domain-containing protein</fullName>
    </recommendedName>
</protein>
<reference evidence="3" key="1">
    <citation type="journal article" date="2017" name="Nat. Ecol. Evol.">
        <title>Genome expansion and lineage-specific genetic innovations in the forest pathogenic fungi Armillaria.</title>
        <authorList>
            <person name="Sipos G."/>
            <person name="Prasanna A.N."/>
            <person name="Walter M.C."/>
            <person name="O'Connor E."/>
            <person name="Balint B."/>
            <person name="Krizsan K."/>
            <person name="Kiss B."/>
            <person name="Hess J."/>
            <person name="Varga T."/>
            <person name="Slot J."/>
            <person name="Riley R."/>
            <person name="Boka B."/>
            <person name="Rigling D."/>
            <person name="Barry K."/>
            <person name="Lee J."/>
            <person name="Mihaltcheva S."/>
            <person name="LaButti K."/>
            <person name="Lipzen A."/>
            <person name="Waldron R."/>
            <person name="Moloney N.M."/>
            <person name="Sperisen C."/>
            <person name="Kredics L."/>
            <person name="Vagvoelgyi C."/>
            <person name="Patrignani A."/>
            <person name="Fitzpatrick D."/>
            <person name="Nagy I."/>
            <person name="Doyle S."/>
            <person name="Anderson J.B."/>
            <person name="Grigoriev I.V."/>
            <person name="Gueldener U."/>
            <person name="Muensterkoetter M."/>
            <person name="Nagy L.G."/>
        </authorList>
    </citation>
    <scope>NUCLEOTIDE SEQUENCE [LARGE SCALE GENOMIC DNA]</scope>
    <source>
        <strain evidence="3">Ar21-2</strain>
    </source>
</reference>
<name>A0A2H3EDC1_ARMGA</name>
<feature type="region of interest" description="Disordered" evidence="1">
    <location>
        <begin position="1"/>
        <end position="91"/>
    </location>
</feature>
<gene>
    <name evidence="2" type="ORF">ARMGADRAFT_222039</name>
</gene>
<dbReference type="STRING" id="47427.A0A2H3EDC1"/>
<dbReference type="EMBL" id="KZ293645">
    <property type="protein sequence ID" value="PBL01613.1"/>
    <property type="molecule type" value="Genomic_DNA"/>
</dbReference>
<feature type="compositionally biased region" description="Basic residues" evidence="1">
    <location>
        <begin position="7"/>
        <end position="18"/>
    </location>
</feature>
<accession>A0A2H3EDC1</accession>
<dbReference type="InterPro" id="IPR036047">
    <property type="entry name" value="F-box-like_dom_sf"/>
</dbReference>
<evidence type="ECO:0000256" key="1">
    <source>
        <dbReference type="SAM" id="MobiDB-lite"/>
    </source>
</evidence>
<dbReference type="AlphaFoldDB" id="A0A2H3EDC1"/>
<dbReference type="InParanoid" id="A0A2H3EDC1"/>